<dbReference type="Proteomes" id="UP000324897">
    <property type="component" value="Chromosome 2"/>
</dbReference>
<protein>
    <submittedName>
        <fullName evidence="2">Uncharacterized protein</fullName>
    </submittedName>
</protein>
<reference evidence="2 3" key="1">
    <citation type="journal article" date="2019" name="Sci. Rep.">
        <title>A high-quality genome of Eragrostis curvula grass provides insights into Poaceae evolution and supports new strategies to enhance forage quality.</title>
        <authorList>
            <person name="Carballo J."/>
            <person name="Santos B.A.C.M."/>
            <person name="Zappacosta D."/>
            <person name="Garbus I."/>
            <person name="Selva J.P."/>
            <person name="Gallo C.A."/>
            <person name="Diaz A."/>
            <person name="Albertini E."/>
            <person name="Caccamo M."/>
            <person name="Echenique V."/>
        </authorList>
    </citation>
    <scope>NUCLEOTIDE SEQUENCE [LARGE SCALE GENOMIC DNA]</scope>
    <source>
        <strain evidence="3">cv. Victoria</strain>
        <tissue evidence="2">Leaf</tissue>
    </source>
</reference>
<evidence type="ECO:0000313" key="2">
    <source>
        <dbReference type="EMBL" id="TVU23780.1"/>
    </source>
</evidence>
<evidence type="ECO:0000256" key="1">
    <source>
        <dbReference type="SAM" id="MobiDB-lite"/>
    </source>
</evidence>
<sequence length="121" mass="13112">MTLFVPPTRSPPMNTAGTAGTRPPSILASSLSISRPWGSLSSSCTAAFTPKLARRDVTEWHMLQLLVVNTTTARSDASFETRSIGGACKVLEASWLCLGMQWHLSGMPRADHGTARFTHRI</sequence>
<feature type="region of interest" description="Disordered" evidence="1">
    <location>
        <begin position="1"/>
        <end position="23"/>
    </location>
</feature>
<gene>
    <name evidence="2" type="ORF">EJB05_26162</name>
</gene>
<dbReference type="AlphaFoldDB" id="A0A5J9UKU0"/>
<accession>A0A5J9UKU0</accession>
<organism evidence="2 3">
    <name type="scientific">Eragrostis curvula</name>
    <name type="common">weeping love grass</name>
    <dbReference type="NCBI Taxonomy" id="38414"/>
    <lineage>
        <taxon>Eukaryota</taxon>
        <taxon>Viridiplantae</taxon>
        <taxon>Streptophyta</taxon>
        <taxon>Embryophyta</taxon>
        <taxon>Tracheophyta</taxon>
        <taxon>Spermatophyta</taxon>
        <taxon>Magnoliopsida</taxon>
        <taxon>Liliopsida</taxon>
        <taxon>Poales</taxon>
        <taxon>Poaceae</taxon>
        <taxon>PACMAD clade</taxon>
        <taxon>Chloridoideae</taxon>
        <taxon>Eragrostideae</taxon>
        <taxon>Eragrostidinae</taxon>
        <taxon>Eragrostis</taxon>
    </lineage>
</organism>
<comment type="caution">
    <text evidence="2">The sequence shown here is derived from an EMBL/GenBank/DDBJ whole genome shotgun (WGS) entry which is preliminary data.</text>
</comment>
<keyword evidence="3" id="KW-1185">Reference proteome</keyword>
<evidence type="ECO:0000313" key="3">
    <source>
        <dbReference type="Proteomes" id="UP000324897"/>
    </source>
</evidence>
<dbReference type="EMBL" id="RWGY01000013">
    <property type="protein sequence ID" value="TVU23780.1"/>
    <property type="molecule type" value="Genomic_DNA"/>
</dbReference>
<feature type="non-terminal residue" evidence="2">
    <location>
        <position position="1"/>
    </location>
</feature>
<dbReference type="Gramene" id="TVU23780">
    <property type="protein sequence ID" value="TVU23780"/>
    <property type="gene ID" value="EJB05_26162"/>
</dbReference>
<proteinExistence type="predicted"/>
<name>A0A5J9UKU0_9POAL</name>